<dbReference type="Pfam" id="PF06041">
    <property type="entry name" value="DUF924"/>
    <property type="match status" value="1"/>
</dbReference>
<sequence length="184" mass="21145">MTNENWVEEVLDFWFKELTHEERFGGAAETDEKIRSRFGALYDRLKADFRLDSVADARTALAAIIVFDQFPRNIFRRTPAAFGTDDLALGIARRALENGFDHEVEPESKSFFYMPFMHSEVTADQERCVDLFRALGAEEGLKYAIEHRDIVAQYGRFPHRNRVLGRDSTTSEIEFLKGHGGYGQ</sequence>
<protein>
    <submittedName>
        <fullName evidence="1">DUF924 domain-containing protein</fullName>
    </submittedName>
</protein>
<keyword evidence="2" id="KW-1185">Reference proteome</keyword>
<gene>
    <name evidence="1" type="ORF">FY036_21395</name>
</gene>
<accession>A0A5D4GS87</accession>
<proteinExistence type="predicted"/>
<dbReference type="SUPFAM" id="SSF48452">
    <property type="entry name" value="TPR-like"/>
    <property type="match status" value="1"/>
</dbReference>
<dbReference type="Proteomes" id="UP000323258">
    <property type="component" value="Unassembled WGS sequence"/>
</dbReference>
<comment type="caution">
    <text evidence="1">The sequence shown here is derived from an EMBL/GenBank/DDBJ whole genome shotgun (WGS) entry which is preliminary data.</text>
</comment>
<dbReference type="Gene3D" id="1.25.40.10">
    <property type="entry name" value="Tetratricopeptide repeat domain"/>
    <property type="match status" value="1"/>
</dbReference>
<dbReference type="AlphaFoldDB" id="A0A5D4GS87"/>
<evidence type="ECO:0000313" key="2">
    <source>
        <dbReference type="Proteomes" id="UP000323258"/>
    </source>
</evidence>
<evidence type="ECO:0000313" key="1">
    <source>
        <dbReference type="EMBL" id="TYR29430.1"/>
    </source>
</evidence>
<dbReference type="RefSeq" id="WP_148916809.1">
    <property type="nucleotide sequence ID" value="NZ_VSZS01000068.1"/>
</dbReference>
<dbReference type="Gene3D" id="1.20.58.320">
    <property type="entry name" value="TPR-like"/>
    <property type="match status" value="1"/>
</dbReference>
<reference evidence="1 2" key="2">
    <citation type="submission" date="2019-09" db="EMBL/GenBank/DDBJ databases">
        <title>Mesorhizobium sp. MaA-C15 isolated from Microcystis aeruginosa.</title>
        <authorList>
            <person name="Jeong S.E."/>
            <person name="Jin H.M."/>
            <person name="Jeon C.O."/>
        </authorList>
    </citation>
    <scope>NUCLEOTIDE SEQUENCE [LARGE SCALE GENOMIC DNA]</scope>
    <source>
        <strain evidence="1 2">MaA-C15</strain>
    </source>
</reference>
<dbReference type="InterPro" id="IPR011990">
    <property type="entry name" value="TPR-like_helical_dom_sf"/>
</dbReference>
<organism evidence="1 2">
    <name type="scientific">Neoaquamicrobium microcysteis</name>
    <dbReference type="NCBI Taxonomy" id="2682781"/>
    <lineage>
        <taxon>Bacteria</taxon>
        <taxon>Pseudomonadati</taxon>
        <taxon>Pseudomonadota</taxon>
        <taxon>Alphaproteobacteria</taxon>
        <taxon>Hyphomicrobiales</taxon>
        <taxon>Phyllobacteriaceae</taxon>
        <taxon>Neoaquamicrobium</taxon>
    </lineage>
</organism>
<dbReference type="OrthoDB" id="7593450at2"/>
<dbReference type="EMBL" id="VSZS01000068">
    <property type="protein sequence ID" value="TYR29430.1"/>
    <property type="molecule type" value="Genomic_DNA"/>
</dbReference>
<reference evidence="1 2" key="1">
    <citation type="submission" date="2019-08" db="EMBL/GenBank/DDBJ databases">
        <authorList>
            <person name="Seo Y.L."/>
        </authorList>
    </citation>
    <scope>NUCLEOTIDE SEQUENCE [LARGE SCALE GENOMIC DNA]</scope>
    <source>
        <strain evidence="1 2">MaA-C15</strain>
    </source>
</reference>
<dbReference type="InterPro" id="IPR010323">
    <property type="entry name" value="DUF924"/>
</dbReference>
<name>A0A5D4GS87_9HYPH</name>